<proteinExistence type="predicted"/>
<gene>
    <name evidence="3" type="ORF">THAOC_34384</name>
</gene>
<evidence type="ECO:0000256" key="2">
    <source>
        <dbReference type="SAM" id="SignalP"/>
    </source>
</evidence>
<feature type="chain" id="PRO_5003838877" evidence="2">
    <location>
        <begin position="25"/>
        <end position="315"/>
    </location>
</feature>
<evidence type="ECO:0000256" key="1">
    <source>
        <dbReference type="SAM" id="MobiDB-lite"/>
    </source>
</evidence>
<dbReference type="Proteomes" id="UP000266841">
    <property type="component" value="Unassembled WGS sequence"/>
</dbReference>
<keyword evidence="2" id="KW-0732">Signal</keyword>
<sequence>MRQIRSAAAAVAVLSTSHLQPVCASRFSREARQRQQQQETPQAPTKSTGRVNSRQARQLRHLRRKSSSDDRTSSVSSRAEYIDERSSKPGDSSIDEARIAETSAELLEPESDFLAESASRGPQHADWLSDDRMSDIRIEDGAETVDEGSDLILASPEPSSPQHADEPAPAATVAHDGVPEIHRPVEPGGSPHPIPMNIGSYVDIINPSSGRSQPARVLDVEPSRAHFNYVLEHGLTRSPIRGVDSSHVHPYSAYMEGSDAYCHVDHLHADYGEPVNCTVRQTQVGAGFVEYTVEYEAEGGTREATLPFGRVQKKL</sequence>
<dbReference type="AlphaFoldDB" id="K0R514"/>
<comment type="caution">
    <text evidence="3">The sequence shown here is derived from an EMBL/GenBank/DDBJ whole genome shotgun (WGS) entry which is preliminary data.</text>
</comment>
<evidence type="ECO:0000313" key="3">
    <source>
        <dbReference type="EMBL" id="EJK46929.1"/>
    </source>
</evidence>
<feature type="region of interest" description="Disordered" evidence="1">
    <location>
        <begin position="25"/>
        <end position="95"/>
    </location>
</feature>
<organism evidence="3 4">
    <name type="scientific">Thalassiosira oceanica</name>
    <name type="common">Marine diatom</name>
    <dbReference type="NCBI Taxonomy" id="159749"/>
    <lineage>
        <taxon>Eukaryota</taxon>
        <taxon>Sar</taxon>
        <taxon>Stramenopiles</taxon>
        <taxon>Ochrophyta</taxon>
        <taxon>Bacillariophyta</taxon>
        <taxon>Coscinodiscophyceae</taxon>
        <taxon>Thalassiosirophycidae</taxon>
        <taxon>Thalassiosirales</taxon>
        <taxon>Thalassiosiraceae</taxon>
        <taxon>Thalassiosira</taxon>
    </lineage>
</organism>
<keyword evidence="4" id="KW-1185">Reference proteome</keyword>
<evidence type="ECO:0000313" key="4">
    <source>
        <dbReference type="Proteomes" id="UP000266841"/>
    </source>
</evidence>
<protein>
    <submittedName>
        <fullName evidence="3">Uncharacterized protein</fullName>
    </submittedName>
</protein>
<dbReference type="EMBL" id="AGNL01047456">
    <property type="protein sequence ID" value="EJK46929.1"/>
    <property type="molecule type" value="Genomic_DNA"/>
</dbReference>
<accession>K0R514</accession>
<name>K0R514_THAOC</name>
<feature type="region of interest" description="Disordered" evidence="1">
    <location>
        <begin position="152"/>
        <end position="171"/>
    </location>
</feature>
<reference evidence="3 4" key="1">
    <citation type="journal article" date="2012" name="Genome Biol.">
        <title>Genome and low-iron response of an oceanic diatom adapted to chronic iron limitation.</title>
        <authorList>
            <person name="Lommer M."/>
            <person name="Specht M."/>
            <person name="Roy A.S."/>
            <person name="Kraemer L."/>
            <person name="Andreson R."/>
            <person name="Gutowska M.A."/>
            <person name="Wolf J."/>
            <person name="Bergner S.V."/>
            <person name="Schilhabel M.B."/>
            <person name="Klostermeier U.C."/>
            <person name="Beiko R.G."/>
            <person name="Rosenstiel P."/>
            <person name="Hippler M."/>
            <person name="Laroche J."/>
        </authorList>
    </citation>
    <scope>NUCLEOTIDE SEQUENCE [LARGE SCALE GENOMIC DNA]</scope>
    <source>
        <strain evidence="3 4">CCMP1005</strain>
    </source>
</reference>
<feature type="compositionally biased region" description="Low complexity" evidence="1">
    <location>
        <begin position="34"/>
        <end position="45"/>
    </location>
</feature>
<feature type="compositionally biased region" description="Polar residues" evidence="1">
    <location>
        <begin position="46"/>
        <end position="56"/>
    </location>
</feature>
<feature type="signal peptide" evidence="2">
    <location>
        <begin position="1"/>
        <end position="24"/>
    </location>
</feature>